<dbReference type="InterPro" id="IPR036298">
    <property type="entry name" value="Chalcone_isomerase_sf"/>
</dbReference>
<dbReference type="Gene3D" id="3.50.70.10">
    <property type="match status" value="1"/>
</dbReference>
<keyword evidence="1" id="KW-0732">Signal</keyword>
<protein>
    <submittedName>
        <fullName evidence="3">Chalcone isomerase family protein</fullName>
    </submittedName>
</protein>
<feature type="signal peptide" evidence="1">
    <location>
        <begin position="1"/>
        <end position="20"/>
    </location>
</feature>
<accession>A0AAU6VGJ9</accession>
<dbReference type="AlphaFoldDB" id="A0AAU6VGJ9"/>
<feature type="chain" id="PRO_5043436631" evidence="1">
    <location>
        <begin position="21"/>
        <end position="187"/>
    </location>
</feature>
<evidence type="ECO:0000313" key="3">
    <source>
        <dbReference type="EMBL" id="XAG85356.1"/>
    </source>
</evidence>
<dbReference type="InterPro" id="IPR016088">
    <property type="entry name" value="Chalcone_isomerase_3-sand"/>
</dbReference>
<evidence type="ECO:0000259" key="2">
    <source>
        <dbReference type="Pfam" id="PF16036"/>
    </source>
</evidence>
<organism evidence="3">
    <name type="scientific">bacterium 19MO03SA05</name>
    <dbReference type="NCBI Taxonomy" id="2920620"/>
    <lineage>
        <taxon>Bacteria</taxon>
    </lineage>
</organism>
<proteinExistence type="predicted"/>
<sequence>MKNKIIIALTIAAISTSSLARNISGVEVLETIQAKNFSLNLNGAGVRSKVFMDLYVGSLFTEQPTQSSQLLINGDYPSAIRLNITSGMITASKLTEALNEGFQLATNGNTAMIDESINDFIEATFREEVKKGDQFTFVSAPNDGLYSYKNEILLDYRNDDAFRKALLSVWLGDKPTDKKLKKQMLGG</sequence>
<evidence type="ECO:0000256" key="1">
    <source>
        <dbReference type="SAM" id="SignalP"/>
    </source>
</evidence>
<dbReference type="SUPFAM" id="SSF54626">
    <property type="entry name" value="Chalcone isomerase"/>
    <property type="match status" value="1"/>
</dbReference>
<gene>
    <name evidence="3" type="ORF">MRM63_05055</name>
</gene>
<name>A0AAU6VGJ9_UNCXX</name>
<dbReference type="Pfam" id="PF16036">
    <property type="entry name" value="Chalcone_3"/>
    <property type="match status" value="1"/>
</dbReference>
<dbReference type="EMBL" id="CP095350">
    <property type="protein sequence ID" value="XAG85356.1"/>
    <property type="molecule type" value="Genomic_DNA"/>
</dbReference>
<dbReference type="GO" id="GO:0016872">
    <property type="term" value="F:intramolecular lyase activity"/>
    <property type="evidence" value="ECO:0007669"/>
    <property type="project" value="InterPro"/>
</dbReference>
<reference evidence="3" key="1">
    <citation type="submission" date="2022-03" db="EMBL/GenBank/DDBJ databases">
        <title>Sea Food Isolates.</title>
        <authorList>
            <person name="Li c."/>
        </authorList>
    </citation>
    <scope>NUCLEOTIDE SEQUENCE</scope>
    <source>
        <strain evidence="3">19MO03SA05</strain>
    </source>
</reference>
<dbReference type="InterPro" id="IPR016087">
    <property type="entry name" value="Chalcone_isomerase"/>
</dbReference>
<feature type="domain" description="Chalcone isomerase" evidence="2">
    <location>
        <begin position="20"/>
        <end position="186"/>
    </location>
</feature>
<keyword evidence="3" id="KW-0413">Isomerase</keyword>